<dbReference type="InterPro" id="IPR029001">
    <property type="entry name" value="ITPase-like_fam"/>
</dbReference>
<comment type="similarity">
    <text evidence="1 10 11">Belongs to the HAM1 NTPase family.</text>
</comment>
<comment type="cofactor">
    <cofactor evidence="10">
        <name>Mg(2+)</name>
        <dbReference type="ChEBI" id="CHEBI:18420"/>
    </cofactor>
    <text evidence="10">Binds 1 Mg(2+) ion per subunit.</text>
</comment>
<evidence type="ECO:0000256" key="11">
    <source>
        <dbReference type="RuleBase" id="RU003781"/>
    </source>
</evidence>
<feature type="binding site" evidence="10">
    <location>
        <position position="40"/>
    </location>
    <ligand>
        <name>Mg(2+)</name>
        <dbReference type="ChEBI" id="CHEBI:18420"/>
    </ligand>
</feature>
<feature type="binding site" evidence="10">
    <location>
        <position position="70"/>
    </location>
    <ligand>
        <name>substrate</name>
    </ligand>
</feature>
<comment type="function">
    <text evidence="10">Pyrophosphatase that catalyzes the hydrolysis of nucleoside triphosphates to their monophosphate derivatives, with a high preference for the non-canonical purine nucleotides XTP (xanthosine triphosphate), dITP (deoxyinosine triphosphate) and ITP. Seems to function as a house-cleaning enzyme that removes non-canonical purine nucleotides from the nucleotide pool, thus preventing their incorporation into DNA/RNA and avoiding chromosomal lesions.</text>
</comment>
<dbReference type="RefSeq" id="WP_158208534.1">
    <property type="nucleotide sequence ID" value="NZ_CP046996.1"/>
</dbReference>
<keyword evidence="5 10" id="KW-0378">Hydrolase</keyword>
<dbReference type="InterPro" id="IPR020922">
    <property type="entry name" value="dITP/XTP_pyrophosphatase"/>
</dbReference>
<evidence type="ECO:0000256" key="7">
    <source>
        <dbReference type="ARBA" id="ARBA00023080"/>
    </source>
</evidence>
<dbReference type="Proteomes" id="UP000430508">
    <property type="component" value="Chromosome"/>
</dbReference>
<evidence type="ECO:0000256" key="6">
    <source>
        <dbReference type="ARBA" id="ARBA00022842"/>
    </source>
</evidence>
<feature type="binding site" evidence="10">
    <location>
        <position position="69"/>
    </location>
    <ligand>
        <name>Mg(2+)</name>
        <dbReference type="ChEBI" id="CHEBI:18420"/>
    </ligand>
</feature>
<feature type="binding site" evidence="10">
    <location>
        <begin position="7"/>
        <end position="12"/>
    </location>
    <ligand>
        <name>substrate</name>
    </ligand>
</feature>
<dbReference type="GO" id="GO:0046872">
    <property type="term" value="F:metal ion binding"/>
    <property type="evidence" value="ECO:0007669"/>
    <property type="project" value="UniProtKB-KW"/>
</dbReference>
<dbReference type="Gene3D" id="3.90.950.10">
    <property type="match status" value="1"/>
</dbReference>
<name>A0A857DLA5_9FIRM</name>
<keyword evidence="6 10" id="KW-0460">Magnesium</keyword>
<organism evidence="12 13">
    <name type="scientific">Dehalobacter restrictus</name>
    <dbReference type="NCBI Taxonomy" id="55583"/>
    <lineage>
        <taxon>Bacteria</taxon>
        <taxon>Bacillati</taxon>
        <taxon>Bacillota</taxon>
        <taxon>Clostridia</taxon>
        <taxon>Eubacteriales</taxon>
        <taxon>Desulfitobacteriaceae</taxon>
        <taxon>Dehalobacter</taxon>
    </lineage>
</organism>
<dbReference type="NCBIfam" id="TIGR00042">
    <property type="entry name" value="RdgB/HAM1 family non-canonical purine NTP pyrophosphatase"/>
    <property type="match status" value="1"/>
</dbReference>
<feature type="binding site" evidence="10">
    <location>
        <position position="175"/>
    </location>
    <ligand>
        <name>substrate</name>
    </ligand>
</feature>
<dbReference type="CDD" id="cd00515">
    <property type="entry name" value="HAM1"/>
    <property type="match status" value="1"/>
</dbReference>
<protein>
    <recommendedName>
        <fullName evidence="10">dITP/XTP pyrophosphatase</fullName>
        <ecNumber evidence="10">3.6.1.66</ecNumber>
    </recommendedName>
    <alternativeName>
        <fullName evidence="10">Non-canonical purine NTP pyrophosphatase</fullName>
    </alternativeName>
    <alternativeName>
        <fullName evidence="10">Non-standard purine NTP pyrophosphatase</fullName>
    </alternativeName>
    <alternativeName>
        <fullName evidence="10">Nucleoside-triphosphate diphosphatase</fullName>
    </alternativeName>
    <alternativeName>
        <fullName evidence="10">Nucleoside-triphosphate pyrophosphatase</fullName>
        <shortName evidence="10">NTPase</shortName>
    </alternativeName>
</protein>
<reference evidence="12 13" key="1">
    <citation type="submission" date="2019-12" db="EMBL/GenBank/DDBJ databases">
        <title>Sequence classification of anaerobic respiratory reductive dehalogenases: First we see many, then we see few.</title>
        <authorList>
            <person name="Molenda O."/>
            <person name="Puentes Jacome L.A."/>
            <person name="Cao X."/>
            <person name="Nesbo C.L."/>
            <person name="Tang S."/>
            <person name="Morson N."/>
            <person name="Patron J."/>
            <person name="Lomheim L."/>
            <person name="Wishart D.S."/>
            <person name="Edwards E.A."/>
        </authorList>
    </citation>
    <scope>NUCLEOTIDE SEQUENCE [LARGE SCALE GENOMIC DNA]</scope>
    <source>
        <strain evidence="12 13">12DCA</strain>
    </source>
</reference>
<gene>
    <name evidence="12" type="ORF">GQ588_13120</name>
</gene>
<dbReference type="GO" id="GO:0009117">
    <property type="term" value="P:nucleotide metabolic process"/>
    <property type="evidence" value="ECO:0007669"/>
    <property type="project" value="UniProtKB-KW"/>
</dbReference>
<evidence type="ECO:0000256" key="1">
    <source>
        <dbReference type="ARBA" id="ARBA00008023"/>
    </source>
</evidence>
<dbReference type="InterPro" id="IPR002637">
    <property type="entry name" value="RdgB/HAM1"/>
</dbReference>
<dbReference type="HAMAP" id="MF_01405">
    <property type="entry name" value="Non_canon_purine_NTPase"/>
    <property type="match status" value="1"/>
</dbReference>
<evidence type="ECO:0000256" key="4">
    <source>
        <dbReference type="ARBA" id="ARBA00022741"/>
    </source>
</evidence>
<comment type="catalytic activity">
    <reaction evidence="9 10">
        <text>XTP + H2O = XMP + diphosphate + H(+)</text>
        <dbReference type="Rhea" id="RHEA:28610"/>
        <dbReference type="ChEBI" id="CHEBI:15377"/>
        <dbReference type="ChEBI" id="CHEBI:15378"/>
        <dbReference type="ChEBI" id="CHEBI:33019"/>
        <dbReference type="ChEBI" id="CHEBI:57464"/>
        <dbReference type="ChEBI" id="CHEBI:61314"/>
        <dbReference type="EC" id="3.6.1.66"/>
    </reaction>
</comment>
<evidence type="ECO:0000256" key="9">
    <source>
        <dbReference type="ARBA" id="ARBA00052017"/>
    </source>
</evidence>
<dbReference type="AlphaFoldDB" id="A0A857DLA5"/>
<dbReference type="GO" id="GO:0009146">
    <property type="term" value="P:purine nucleoside triphosphate catabolic process"/>
    <property type="evidence" value="ECO:0007669"/>
    <property type="project" value="UniProtKB-UniRule"/>
</dbReference>
<proteinExistence type="inferred from homology"/>
<evidence type="ECO:0000256" key="5">
    <source>
        <dbReference type="ARBA" id="ARBA00022801"/>
    </source>
</evidence>
<accession>A0A857DLA5</accession>
<dbReference type="PANTHER" id="PTHR11067">
    <property type="entry name" value="INOSINE TRIPHOSPHATE PYROPHOSPHATASE/HAM1 PROTEIN"/>
    <property type="match status" value="1"/>
</dbReference>
<sequence length="199" mass="21734">MQVLLATMNKGKVMELEGLLNDEKIEILSLSDLPDYQEVEESGSTFAENAFIKARAACAAGKIITLADDSGLEVDALTGAPGVFSARYAGEPKNDERNIEKLLTDLEGVSEEKRTARFRCALAIVCPDGREYLTEGSVEGRILTERIGTGGFGYDPVFYLPDLQKTMAELSLDEKNCLSHRARAFAKAVPLLTAFMKSF</sequence>
<keyword evidence="7 10" id="KW-0546">Nucleotide metabolism</keyword>
<dbReference type="PANTHER" id="PTHR11067:SF9">
    <property type="entry name" value="INOSINE TRIPHOSPHATE PYROPHOSPHATASE"/>
    <property type="match status" value="1"/>
</dbReference>
<evidence type="ECO:0000313" key="13">
    <source>
        <dbReference type="Proteomes" id="UP000430508"/>
    </source>
</evidence>
<evidence type="ECO:0000313" key="12">
    <source>
        <dbReference type="EMBL" id="QHA01511.1"/>
    </source>
</evidence>
<dbReference type="EC" id="3.6.1.66" evidence="10"/>
<evidence type="ECO:0000256" key="2">
    <source>
        <dbReference type="ARBA" id="ARBA00011738"/>
    </source>
</evidence>
<dbReference type="GO" id="GO:0000166">
    <property type="term" value="F:nucleotide binding"/>
    <property type="evidence" value="ECO:0007669"/>
    <property type="project" value="UniProtKB-KW"/>
</dbReference>
<feature type="active site" description="Proton acceptor" evidence="10">
    <location>
        <position position="69"/>
    </location>
</feature>
<feature type="binding site" evidence="10">
    <location>
        <begin position="180"/>
        <end position="181"/>
    </location>
    <ligand>
        <name>substrate</name>
    </ligand>
</feature>
<dbReference type="GO" id="GO:0017111">
    <property type="term" value="F:ribonucleoside triphosphate phosphatase activity"/>
    <property type="evidence" value="ECO:0007669"/>
    <property type="project" value="InterPro"/>
</dbReference>
<comment type="catalytic activity">
    <reaction evidence="10">
        <text>ITP + H2O = IMP + diphosphate + H(+)</text>
        <dbReference type="Rhea" id="RHEA:29399"/>
        <dbReference type="ChEBI" id="CHEBI:15377"/>
        <dbReference type="ChEBI" id="CHEBI:15378"/>
        <dbReference type="ChEBI" id="CHEBI:33019"/>
        <dbReference type="ChEBI" id="CHEBI:58053"/>
        <dbReference type="ChEBI" id="CHEBI:61402"/>
        <dbReference type="EC" id="3.6.1.66"/>
    </reaction>
</comment>
<comment type="catalytic activity">
    <reaction evidence="8 10">
        <text>dITP + H2O = dIMP + diphosphate + H(+)</text>
        <dbReference type="Rhea" id="RHEA:28342"/>
        <dbReference type="ChEBI" id="CHEBI:15377"/>
        <dbReference type="ChEBI" id="CHEBI:15378"/>
        <dbReference type="ChEBI" id="CHEBI:33019"/>
        <dbReference type="ChEBI" id="CHEBI:61194"/>
        <dbReference type="ChEBI" id="CHEBI:61382"/>
        <dbReference type="EC" id="3.6.1.66"/>
    </reaction>
</comment>
<dbReference type="GO" id="GO:0036220">
    <property type="term" value="F:ITP diphosphatase activity"/>
    <property type="evidence" value="ECO:0007669"/>
    <property type="project" value="UniProtKB-UniRule"/>
</dbReference>
<dbReference type="EMBL" id="CP046996">
    <property type="protein sequence ID" value="QHA01511.1"/>
    <property type="molecule type" value="Genomic_DNA"/>
</dbReference>
<evidence type="ECO:0000256" key="10">
    <source>
        <dbReference type="HAMAP-Rule" id="MF_01405"/>
    </source>
</evidence>
<keyword evidence="4 10" id="KW-0547">Nucleotide-binding</keyword>
<dbReference type="GO" id="GO:0036222">
    <property type="term" value="F:XTP diphosphatase activity"/>
    <property type="evidence" value="ECO:0007669"/>
    <property type="project" value="UniProtKB-UniRule"/>
</dbReference>
<evidence type="ECO:0000256" key="3">
    <source>
        <dbReference type="ARBA" id="ARBA00022723"/>
    </source>
</evidence>
<feature type="binding site" evidence="10">
    <location>
        <begin position="152"/>
        <end position="155"/>
    </location>
    <ligand>
        <name>substrate</name>
    </ligand>
</feature>
<evidence type="ECO:0000256" key="8">
    <source>
        <dbReference type="ARBA" id="ARBA00051875"/>
    </source>
</evidence>
<dbReference type="GO" id="GO:0035870">
    <property type="term" value="F:dITP diphosphatase activity"/>
    <property type="evidence" value="ECO:0007669"/>
    <property type="project" value="UniProtKB-UniRule"/>
</dbReference>
<dbReference type="FunFam" id="3.90.950.10:FF:000001">
    <property type="entry name" value="dITP/XTP pyrophosphatase"/>
    <property type="match status" value="1"/>
</dbReference>
<dbReference type="GO" id="GO:0005829">
    <property type="term" value="C:cytosol"/>
    <property type="evidence" value="ECO:0007669"/>
    <property type="project" value="TreeGrafter"/>
</dbReference>
<dbReference type="SUPFAM" id="SSF52972">
    <property type="entry name" value="ITPase-like"/>
    <property type="match status" value="1"/>
</dbReference>
<keyword evidence="3 10" id="KW-0479">Metal-binding</keyword>
<comment type="subunit">
    <text evidence="2 10">Homodimer.</text>
</comment>
<dbReference type="Pfam" id="PF01725">
    <property type="entry name" value="Ham1p_like"/>
    <property type="match status" value="1"/>
</dbReference>
<dbReference type="NCBIfam" id="NF011397">
    <property type="entry name" value="PRK14822.1"/>
    <property type="match status" value="1"/>
</dbReference>